<feature type="domain" description="FAS1" evidence="1">
    <location>
        <begin position="1"/>
        <end position="127"/>
    </location>
</feature>
<organism evidence="2 3">
    <name type="scientific">Sphaerisporangium flaviroseum</name>
    <dbReference type="NCBI Taxonomy" id="509199"/>
    <lineage>
        <taxon>Bacteria</taxon>
        <taxon>Bacillati</taxon>
        <taxon>Actinomycetota</taxon>
        <taxon>Actinomycetes</taxon>
        <taxon>Streptosporangiales</taxon>
        <taxon>Streptosporangiaceae</taxon>
        <taxon>Sphaerisporangium</taxon>
    </lineage>
</organism>
<evidence type="ECO:0000313" key="3">
    <source>
        <dbReference type="Proteomes" id="UP001500888"/>
    </source>
</evidence>
<reference evidence="3" key="1">
    <citation type="journal article" date="2019" name="Int. J. Syst. Evol. Microbiol.">
        <title>The Global Catalogue of Microorganisms (GCM) 10K type strain sequencing project: providing services to taxonomists for standard genome sequencing and annotation.</title>
        <authorList>
            <consortium name="The Broad Institute Genomics Platform"/>
            <consortium name="The Broad Institute Genome Sequencing Center for Infectious Disease"/>
            <person name="Wu L."/>
            <person name="Ma J."/>
        </authorList>
    </citation>
    <scope>NUCLEOTIDE SEQUENCE [LARGE SCALE GENOMIC DNA]</scope>
    <source>
        <strain evidence="3">JCM 16908</strain>
    </source>
</reference>
<dbReference type="InterPro" id="IPR036378">
    <property type="entry name" value="FAS1_dom_sf"/>
</dbReference>
<dbReference type="EMBL" id="BAAAZR010000004">
    <property type="protein sequence ID" value="GAA3805396.1"/>
    <property type="molecule type" value="Genomic_DNA"/>
</dbReference>
<evidence type="ECO:0000259" key="1">
    <source>
        <dbReference type="PROSITE" id="PS50213"/>
    </source>
</evidence>
<dbReference type="InterPro" id="IPR000782">
    <property type="entry name" value="FAS1_domain"/>
</dbReference>
<accession>A0ABP7HXV5</accession>
<dbReference type="InterPro" id="IPR050904">
    <property type="entry name" value="Adhesion/Biosynth-related"/>
</dbReference>
<dbReference type="PANTHER" id="PTHR10900">
    <property type="entry name" value="PERIOSTIN-RELATED"/>
    <property type="match status" value="1"/>
</dbReference>
<dbReference type="Pfam" id="PF02469">
    <property type="entry name" value="Fasciclin"/>
    <property type="match status" value="1"/>
</dbReference>
<dbReference type="Gene3D" id="2.30.180.10">
    <property type="entry name" value="FAS1 domain"/>
    <property type="match status" value="1"/>
</dbReference>
<keyword evidence="3" id="KW-1185">Reference proteome</keyword>
<comment type="caution">
    <text evidence="2">The sequence shown here is derived from an EMBL/GenBank/DDBJ whole genome shotgun (WGS) entry which is preliminary data.</text>
</comment>
<name>A0ABP7HXV5_9ACTN</name>
<proteinExistence type="predicted"/>
<evidence type="ECO:0000313" key="2">
    <source>
        <dbReference type="EMBL" id="GAA3805396.1"/>
    </source>
</evidence>
<dbReference type="SUPFAM" id="SSF82153">
    <property type="entry name" value="FAS1 domain"/>
    <property type="match status" value="1"/>
</dbReference>
<sequence>MATAASHVPDLSTLVAMAKKAGLVEALNSATDITIFAPNNAAFDKIPKAERDKLLANRNELTKVLTYHIIQGRKTPADLEKGDFTTLEGDKLTTTRSGDSYKIGNAQLVCGNLQTRNATLYIIDSVLKPGG</sequence>
<dbReference type="PANTHER" id="PTHR10900:SF77">
    <property type="entry name" value="FI19380P1"/>
    <property type="match status" value="1"/>
</dbReference>
<gene>
    <name evidence="2" type="ORF">GCM10022226_26690</name>
</gene>
<dbReference type="PROSITE" id="PS50213">
    <property type="entry name" value="FAS1"/>
    <property type="match status" value="1"/>
</dbReference>
<protein>
    <recommendedName>
        <fullName evidence="1">FAS1 domain-containing protein</fullName>
    </recommendedName>
</protein>
<dbReference type="Proteomes" id="UP001500888">
    <property type="component" value="Unassembled WGS sequence"/>
</dbReference>
<dbReference type="SMART" id="SM00554">
    <property type="entry name" value="FAS1"/>
    <property type="match status" value="1"/>
</dbReference>